<sequence>MKVVRNNIIPFGKGYGAINLFGILFAKHNMAVTPEVINHEMIHSRQMRELLFLPFYIIYVVEWLINIVRYGGNTRRAYYNIAFEREAYRHSNDLDYLSHRRHFAQWRKQ</sequence>
<keyword evidence="1" id="KW-0812">Transmembrane</keyword>
<keyword evidence="1" id="KW-0472">Membrane</keyword>
<dbReference type="EMBL" id="CP039393">
    <property type="protein sequence ID" value="QCD34543.1"/>
    <property type="molecule type" value="Genomic_DNA"/>
</dbReference>
<protein>
    <recommendedName>
        <fullName evidence="4">DUF4157 domain-containing protein</fullName>
    </recommendedName>
</protein>
<keyword evidence="3" id="KW-1185">Reference proteome</keyword>
<gene>
    <name evidence="2" type="ORF">E7746_00920</name>
</gene>
<accession>A0A4P7VAU1</accession>
<dbReference type="Proteomes" id="UP000297031">
    <property type="component" value="Chromosome"/>
</dbReference>
<reference evidence="2 3" key="1">
    <citation type="submission" date="2019-02" db="EMBL/GenBank/DDBJ databases">
        <title>Isolation and identification of novel species under the genus Muribaculum.</title>
        <authorList>
            <person name="Miyake S."/>
            <person name="Ding Y."/>
            <person name="Low A."/>
            <person name="Soh M."/>
            <person name="Seedorf H."/>
        </authorList>
    </citation>
    <scope>NUCLEOTIDE SEQUENCE [LARGE SCALE GENOMIC DNA]</scope>
    <source>
        <strain evidence="2 3">TLL-A4</strain>
    </source>
</reference>
<dbReference type="OrthoDB" id="1027344at2"/>
<evidence type="ECO:0000256" key="1">
    <source>
        <dbReference type="SAM" id="Phobius"/>
    </source>
</evidence>
<evidence type="ECO:0008006" key="4">
    <source>
        <dbReference type="Google" id="ProtNLM"/>
    </source>
</evidence>
<evidence type="ECO:0000313" key="3">
    <source>
        <dbReference type="Proteomes" id="UP000297031"/>
    </source>
</evidence>
<name>A0A4P7VAU1_9BACT</name>
<organism evidence="2 3">
    <name type="scientific">Muribaculum gordoncarteri</name>
    <dbReference type="NCBI Taxonomy" id="2530390"/>
    <lineage>
        <taxon>Bacteria</taxon>
        <taxon>Pseudomonadati</taxon>
        <taxon>Bacteroidota</taxon>
        <taxon>Bacteroidia</taxon>
        <taxon>Bacteroidales</taxon>
        <taxon>Muribaculaceae</taxon>
        <taxon>Muribaculum</taxon>
    </lineage>
</organism>
<keyword evidence="1" id="KW-1133">Transmembrane helix</keyword>
<dbReference type="KEGG" id="mgod:E7746_00920"/>
<dbReference type="RefSeq" id="WP_136409550.1">
    <property type="nucleotide sequence ID" value="NZ_CP039393.1"/>
</dbReference>
<dbReference type="AlphaFoldDB" id="A0A4P7VAU1"/>
<feature type="transmembrane region" description="Helical" evidence="1">
    <location>
        <begin position="50"/>
        <end position="68"/>
    </location>
</feature>
<proteinExistence type="predicted"/>
<evidence type="ECO:0000313" key="2">
    <source>
        <dbReference type="EMBL" id="QCD34543.1"/>
    </source>
</evidence>